<dbReference type="GO" id="GO:0004712">
    <property type="term" value="F:protein serine/threonine/tyrosine kinase activity"/>
    <property type="evidence" value="ECO:0007669"/>
    <property type="project" value="UniProtKB-UniRule"/>
</dbReference>
<dbReference type="PANTHER" id="PTHR30305:SF1">
    <property type="entry name" value="HPR KINASE_PHOSPHORYLASE"/>
    <property type="match status" value="1"/>
</dbReference>
<evidence type="ECO:0000313" key="18">
    <source>
        <dbReference type="Proteomes" id="UP000003571"/>
    </source>
</evidence>
<dbReference type="PANTHER" id="PTHR30305">
    <property type="entry name" value="PROTEIN YJDM-RELATED"/>
    <property type="match status" value="1"/>
</dbReference>
<evidence type="ECO:0000256" key="14">
    <source>
        <dbReference type="HAMAP-Rule" id="MF_01249"/>
    </source>
</evidence>
<dbReference type="PATRIC" id="fig|907348.3.peg.301"/>
<dbReference type="GO" id="GO:0000287">
    <property type="term" value="F:magnesium ion binding"/>
    <property type="evidence" value="ECO:0007669"/>
    <property type="project" value="UniProtKB-UniRule"/>
</dbReference>
<feature type="active site" evidence="14">
    <location>
        <position position="147"/>
    </location>
</feature>
<keyword evidence="5 14" id="KW-0723">Serine/threonine-protein kinase</keyword>
<keyword evidence="8 14" id="KW-0547">Nucleotide-binding</keyword>
<evidence type="ECO:0000256" key="8">
    <source>
        <dbReference type="ARBA" id="ARBA00022741"/>
    </source>
</evidence>
<keyword evidence="18" id="KW-1185">Reference proteome</keyword>
<evidence type="ECO:0000256" key="6">
    <source>
        <dbReference type="ARBA" id="ARBA00022679"/>
    </source>
</evidence>
<feature type="region of interest" description="Important for the catalytic mechanism of both phosphorylation and dephosphorylation" evidence="14">
    <location>
        <begin position="211"/>
        <end position="220"/>
    </location>
</feature>
<dbReference type="EMBL" id="AGRW01000029">
    <property type="protein sequence ID" value="EIC02906.1"/>
    <property type="molecule type" value="Genomic_DNA"/>
</dbReference>
<name>H7EHN0_9SPIR</name>
<evidence type="ECO:0000259" key="15">
    <source>
        <dbReference type="Pfam" id="PF02603"/>
    </source>
</evidence>
<evidence type="ECO:0000313" key="17">
    <source>
        <dbReference type="EMBL" id="EIC02906.1"/>
    </source>
</evidence>
<dbReference type="OrthoDB" id="9778803at2"/>
<dbReference type="RefSeq" id="WP_002702202.1">
    <property type="nucleotide sequence ID" value="NZ_AGRW01000029.1"/>
</dbReference>
<dbReference type="eggNOG" id="COG1493">
    <property type="taxonomic scope" value="Bacteria"/>
</dbReference>
<keyword evidence="6 14" id="KW-0808">Transferase</keyword>
<feature type="domain" description="HPr kinase/phosphorylase C-terminal" evidence="16">
    <location>
        <begin position="140"/>
        <end position="308"/>
    </location>
</feature>
<feature type="domain" description="HPr(Ser) kinase/phosphorylase N-terminal" evidence="15">
    <location>
        <begin position="19"/>
        <end position="134"/>
    </location>
</feature>
<dbReference type="AlphaFoldDB" id="H7EHN0"/>
<evidence type="ECO:0000256" key="2">
    <source>
        <dbReference type="ARBA" id="ARBA00001946"/>
    </source>
</evidence>
<feature type="active site" evidence="14">
    <location>
        <position position="253"/>
    </location>
</feature>
<dbReference type="Proteomes" id="UP000003571">
    <property type="component" value="Unassembled WGS sequence"/>
</dbReference>
<evidence type="ECO:0000256" key="3">
    <source>
        <dbReference type="ARBA" id="ARBA00006883"/>
    </source>
</evidence>
<comment type="catalytic activity">
    <reaction evidence="13 14">
        <text>[HPr protein]-O-phospho-L-serine + phosphate + H(+) = [HPr protein]-L-serine + diphosphate</text>
        <dbReference type="Rhea" id="RHEA:46604"/>
        <dbReference type="Rhea" id="RHEA-COMP:11602"/>
        <dbReference type="Rhea" id="RHEA-COMP:11603"/>
        <dbReference type="ChEBI" id="CHEBI:15378"/>
        <dbReference type="ChEBI" id="CHEBI:29999"/>
        <dbReference type="ChEBI" id="CHEBI:33019"/>
        <dbReference type="ChEBI" id="CHEBI:43474"/>
        <dbReference type="ChEBI" id="CHEBI:83421"/>
    </reaction>
</comment>
<dbReference type="GO" id="GO:0000155">
    <property type="term" value="F:phosphorelay sensor kinase activity"/>
    <property type="evidence" value="ECO:0007669"/>
    <property type="project" value="InterPro"/>
</dbReference>
<dbReference type="SUPFAM" id="SSF53795">
    <property type="entry name" value="PEP carboxykinase-like"/>
    <property type="match status" value="1"/>
</dbReference>
<feature type="active site" evidence="14">
    <location>
        <position position="168"/>
    </location>
</feature>
<dbReference type="EC" id="2.7.4.-" evidence="14"/>
<sequence length="329" mass="36617">MAEKPFLVLDLLDMKLPGKNSLNLKCIGGRKGLSKEVVVPNVNRAGLALTGFFEGFQSDRAQVFGLGEVKYLEKLYAENKTDSVEKLFSFGIPFVVFSDNLFPDDRFIKTAESVQCAVLQTNIEATEFCMRLMRVFSNVFAPTKTMHGVLVEVFGIGILLTGHSGVGKSECALELVERGHRLVADDIVNVRCVNGSTILGQGVNALISHHMEIRGLGIINVSQLYGIGSIREQKEIQLVIKLGEWDSDKTYDRIGTDRKMVDFFGVEIPEIEIPVKPGRNLPIIIEAAAMNERLRAKGYDSARDFNQNILKWIETGQVRDTYYGSDDSY</sequence>
<proteinExistence type="inferred from homology"/>
<dbReference type="InterPro" id="IPR011126">
    <property type="entry name" value="Hpr_kin/Pase_Hpr_N"/>
</dbReference>
<dbReference type="Gene3D" id="3.40.50.300">
    <property type="entry name" value="P-loop containing nucleotide triphosphate hydrolases"/>
    <property type="match status" value="1"/>
</dbReference>
<reference evidence="17 18" key="1">
    <citation type="submission" date="2011-09" db="EMBL/GenBank/DDBJ databases">
        <title>The draft genome of Treponema saccharophilum DSM 2985.</title>
        <authorList>
            <consortium name="US DOE Joint Genome Institute (JGI-PGF)"/>
            <person name="Lucas S."/>
            <person name="Copeland A."/>
            <person name="Lapidus A."/>
            <person name="Glavina del Rio T."/>
            <person name="Dalin E."/>
            <person name="Tice H."/>
            <person name="Bruce D."/>
            <person name="Goodwin L."/>
            <person name="Pitluck S."/>
            <person name="Peters L."/>
            <person name="Kyrpides N."/>
            <person name="Mavromatis K."/>
            <person name="Ivanova N."/>
            <person name="Markowitz V."/>
            <person name="Cheng J.-F."/>
            <person name="Hugenholtz P."/>
            <person name="Woyke T."/>
            <person name="Wu D."/>
            <person name="Gronow S."/>
            <person name="Wellnitz S."/>
            <person name="Brambilla E."/>
            <person name="Klenk H.-P."/>
            <person name="Eisen J.A."/>
        </authorList>
    </citation>
    <scope>NUCLEOTIDE SEQUENCE [LARGE SCALE GENOMIC DNA]</scope>
    <source>
        <strain evidence="17 18">DSM 2985</strain>
    </source>
</reference>
<evidence type="ECO:0000256" key="13">
    <source>
        <dbReference type="ARBA" id="ARBA00047657"/>
    </source>
</evidence>
<dbReference type="InterPro" id="IPR003755">
    <property type="entry name" value="HPr(Ser)_kin/Pase"/>
</dbReference>
<dbReference type="EC" id="2.7.11.-" evidence="14"/>
<keyword evidence="10 14" id="KW-0067">ATP-binding</keyword>
<dbReference type="InterPro" id="IPR027417">
    <property type="entry name" value="P-loop_NTPase"/>
</dbReference>
<evidence type="ECO:0000256" key="1">
    <source>
        <dbReference type="ARBA" id="ARBA00001120"/>
    </source>
</evidence>
<feature type="binding site" evidence="14">
    <location>
        <position position="169"/>
    </location>
    <ligand>
        <name>Mg(2+)</name>
        <dbReference type="ChEBI" id="CHEBI:18420"/>
    </ligand>
</feature>
<dbReference type="GO" id="GO:0004674">
    <property type="term" value="F:protein serine/threonine kinase activity"/>
    <property type="evidence" value="ECO:0007669"/>
    <property type="project" value="UniProtKB-KW"/>
</dbReference>
<evidence type="ECO:0000256" key="9">
    <source>
        <dbReference type="ARBA" id="ARBA00022777"/>
    </source>
</evidence>
<feature type="active site" description="Proton acceptor; for phosphorylation activity. Proton donor; for dephosphorylation activity" evidence="14">
    <location>
        <position position="186"/>
    </location>
</feature>
<dbReference type="FunFam" id="3.40.50.300:FF:000174">
    <property type="entry name" value="HPr kinase/phosphorylase"/>
    <property type="match status" value="1"/>
</dbReference>
<keyword evidence="9 14" id="KW-0418">Kinase</keyword>
<comment type="cofactor">
    <cofactor evidence="2 14">
        <name>Mg(2+)</name>
        <dbReference type="ChEBI" id="CHEBI:18420"/>
    </cofactor>
</comment>
<dbReference type="Gene3D" id="3.40.1390.20">
    <property type="entry name" value="HprK N-terminal domain-like"/>
    <property type="match status" value="1"/>
</dbReference>
<dbReference type="Pfam" id="PF02603">
    <property type="entry name" value="Hpr_kinase_N"/>
    <property type="match status" value="1"/>
</dbReference>
<dbReference type="HAMAP" id="MF_01249">
    <property type="entry name" value="HPr_kinase"/>
    <property type="match status" value="1"/>
</dbReference>
<comment type="caution">
    <text evidence="17">The sequence shown here is derived from an EMBL/GenBank/DDBJ whole genome shotgun (WGS) entry which is preliminary data.</text>
</comment>
<dbReference type="InterPro" id="IPR011104">
    <property type="entry name" value="Hpr_kin/Pase_C"/>
</dbReference>
<evidence type="ECO:0000256" key="4">
    <source>
        <dbReference type="ARBA" id="ARBA00011643"/>
    </source>
</evidence>
<evidence type="ECO:0000256" key="11">
    <source>
        <dbReference type="ARBA" id="ARBA00022842"/>
    </source>
</evidence>
<dbReference type="Pfam" id="PF07475">
    <property type="entry name" value="Hpr_kinase_C"/>
    <property type="match status" value="1"/>
</dbReference>
<keyword evidence="12 14" id="KW-0511">Multifunctional enzyme</keyword>
<comment type="function">
    <text evidence="14">Catalyzes the ATP- as well as the pyrophosphate-dependent phosphorylation of a specific serine residue in HPr, a phosphocarrier protein of the phosphoenolpyruvate-dependent sugar phosphotransferase system (PTS). HprK/P also catalyzes the pyrophosphate-producing, inorganic phosphate-dependent dephosphorylation (phosphorolysis) of seryl-phosphorylated HPr (P-Ser-HPr).</text>
</comment>
<accession>H7EHN0</accession>
<evidence type="ECO:0000259" key="16">
    <source>
        <dbReference type="Pfam" id="PF07475"/>
    </source>
</evidence>
<feature type="region of interest" description="Important for the catalytic mechanism of dephosphorylation" evidence="14">
    <location>
        <begin position="274"/>
        <end position="279"/>
    </location>
</feature>
<comment type="similarity">
    <text evidence="3 14">Belongs to the HPrK/P family.</text>
</comment>
<dbReference type="CDD" id="cd01918">
    <property type="entry name" value="HprK_C"/>
    <property type="match status" value="1"/>
</dbReference>
<dbReference type="NCBIfam" id="TIGR00679">
    <property type="entry name" value="hpr-ser"/>
    <property type="match status" value="1"/>
</dbReference>
<feature type="binding site" evidence="14">
    <location>
        <position position="212"/>
    </location>
    <ligand>
        <name>Mg(2+)</name>
        <dbReference type="ChEBI" id="CHEBI:18420"/>
    </ligand>
</feature>
<gene>
    <name evidence="14" type="primary">hprK</name>
    <name evidence="17" type="ORF">TresaDRAFT_2660</name>
</gene>
<feature type="binding site" evidence="14">
    <location>
        <begin position="162"/>
        <end position="169"/>
    </location>
    <ligand>
        <name>ATP</name>
        <dbReference type="ChEBI" id="CHEBI:30616"/>
    </ligand>
</feature>
<comment type="catalytic activity">
    <reaction evidence="1 14">
        <text>[HPr protein]-L-serine + ATP = [HPr protein]-O-phospho-L-serine + ADP + H(+)</text>
        <dbReference type="Rhea" id="RHEA:46600"/>
        <dbReference type="Rhea" id="RHEA-COMP:11602"/>
        <dbReference type="Rhea" id="RHEA-COMP:11603"/>
        <dbReference type="ChEBI" id="CHEBI:15378"/>
        <dbReference type="ChEBI" id="CHEBI:29999"/>
        <dbReference type="ChEBI" id="CHEBI:30616"/>
        <dbReference type="ChEBI" id="CHEBI:83421"/>
        <dbReference type="ChEBI" id="CHEBI:456216"/>
    </reaction>
</comment>
<evidence type="ECO:0000256" key="10">
    <source>
        <dbReference type="ARBA" id="ARBA00022840"/>
    </source>
</evidence>
<dbReference type="STRING" id="907348.TresaDRAFT_2660"/>
<evidence type="ECO:0000256" key="5">
    <source>
        <dbReference type="ARBA" id="ARBA00022527"/>
    </source>
</evidence>
<dbReference type="SUPFAM" id="SSF75138">
    <property type="entry name" value="HprK N-terminal domain-like"/>
    <property type="match status" value="1"/>
</dbReference>
<comment type="domain">
    <text evidence="14">The Walker A ATP-binding motif also binds Pi and PPi.</text>
</comment>
<keyword evidence="7 14" id="KW-0479">Metal-binding</keyword>
<evidence type="ECO:0000256" key="7">
    <source>
        <dbReference type="ARBA" id="ARBA00022723"/>
    </source>
</evidence>
<organism evidence="17 18">
    <name type="scientific">Treponema saccharophilum DSM 2985</name>
    <dbReference type="NCBI Taxonomy" id="907348"/>
    <lineage>
        <taxon>Bacteria</taxon>
        <taxon>Pseudomonadati</taxon>
        <taxon>Spirochaetota</taxon>
        <taxon>Spirochaetia</taxon>
        <taxon>Spirochaetales</taxon>
        <taxon>Treponemataceae</taxon>
        <taxon>Treponema</taxon>
    </lineage>
</organism>
<dbReference type="GO" id="GO:0005524">
    <property type="term" value="F:ATP binding"/>
    <property type="evidence" value="ECO:0007669"/>
    <property type="project" value="UniProtKB-UniRule"/>
</dbReference>
<dbReference type="InterPro" id="IPR028979">
    <property type="entry name" value="Ser_kin/Pase_Hpr-like_N_sf"/>
</dbReference>
<evidence type="ECO:0000256" key="12">
    <source>
        <dbReference type="ARBA" id="ARBA00023268"/>
    </source>
</evidence>
<protein>
    <recommendedName>
        <fullName evidence="14">HPr kinase/phosphorylase</fullName>
        <shortName evidence="14">HPrK/P</shortName>
        <ecNumber evidence="14">2.7.11.-</ecNumber>
        <ecNumber evidence="14">2.7.4.-</ecNumber>
    </recommendedName>
    <alternativeName>
        <fullName evidence="14">HPr(Ser) kinase/phosphorylase</fullName>
    </alternativeName>
</protein>
<keyword evidence="11 14" id="KW-0460">Magnesium</keyword>
<dbReference type="GO" id="GO:0006109">
    <property type="term" value="P:regulation of carbohydrate metabolic process"/>
    <property type="evidence" value="ECO:0007669"/>
    <property type="project" value="UniProtKB-UniRule"/>
</dbReference>
<comment type="miscellaneous">
    <text evidence="14">Both phosphorylation and phosphorolysis are carried out by the same active site and suggest a common mechanism for both reactions.</text>
</comment>
<comment type="subunit">
    <text evidence="4 14">Homohexamer.</text>
</comment>